<dbReference type="EMBL" id="NMUH01003782">
    <property type="protein sequence ID" value="MQM07072.1"/>
    <property type="molecule type" value="Genomic_DNA"/>
</dbReference>
<gene>
    <name evidence="2" type="ORF">Taro_039907</name>
</gene>
<protein>
    <submittedName>
        <fullName evidence="2">Uncharacterized protein</fullName>
    </submittedName>
</protein>
<proteinExistence type="predicted"/>
<dbReference type="InterPro" id="IPR004252">
    <property type="entry name" value="Probable_transposase_24"/>
</dbReference>
<organism evidence="2 3">
    <name type="scientific">Colocasia esculenta</name>
    <name type="common">Wild taro</name>
    <name type="synonym">Arum esculentum</name>
    <dbReference type="NCBI Taxonomy" id="4460"/>
    <lineage>
        <taxon>Eukaryota</taxon>
        <taxon>Viridiplantae</taxon>
        <taxon>Streptophyta</taxon>
        <taxon>Embryophyta</taxon>
        <taxon>Tracheophyta</taxon>
        <taxon>Spermatophyta</taxon>
        <taxon>Magnoliopsida</taxon>
        <taxon>Liliopsida</taxon>
        <taxon>Araceae</taxon>
        <taxon>Aroideae</taxon>
        <taxon>Colocasieae</taxon>
        <taxon>Colocasia</taxon>
    </lineage>
</organism>
<feature type="region of interest" description="Disordered" evidence="1">
    <location>
        <begin position="31"/>
        <end position="89"/>
    </location>
</feature>
<comment type="caution">
    <text evidence="2">The sequence shown here is derived from an EMBL/GenBank/DDBJ whole genome shotgun (WGS) entry which is preliminary data.</text>
</comment>
<dbReference type="Pfam" id="PF03004">
    <property type="entry name" value="Transposase_24"/>
    <property type="match status" value="1"/>
</dbReference>
<evidence type="ECO:0000313" key="3">
    <source>
        <dbReference type="Proteomes" id="UP000652761"/>
    </source>
</evidence>
<name>A0A843WAH6_COLES</name>
<sequence>MLHYKLDLIETVELVVNAEFFQSDLADDVELSASSDESVEPLSLSKENEAEDVNPQQNEIQLGDFDEEEHTSDQDESDTEDDNVEFDISPTSEDEMETIWFEDDVRLLQVGGERVVGGDLIPFLHLHHRQQRNHRFTEHSDLPRARSAWTTTTRANFKHLMYNVQRNAERICASIDRNQWKERGPVWMRKEYCVELCEIWMETQLKRPPHFHELFDQTHKKKETDDYISERAREVAESYSRGMEERYGDDSQCPELDPDIWVAAYEAPRKGHMYGFGHSLGTAMVISSCSSSVSHATSPFTTPAALDGSSSDATIVTPAQFREIVNEIVSQNISHIVSQTVS</sequence>
<dbReference type="Proteomes" id="UP000652761">
    <property type="component" value="Unassembled WGS sequence"/>
</dbReference>
<evidence type="ECO:0000256" key="1">
    <source>
        <dbReference type="SAM" id="MobiDB-lite"/>
    </source>
</evidence>
<dbReference type="AlphaFoldDB" id="A0A843WAH6"/>
<evidence type="ECO:0000313" key="2">
    <source>
        <dbReference type="EMBL" id="MQM07072.1"/>
    </source>
</evidence>
<accession>A0A843WAH6</accession>
<keyword evidence="3" id="KW-1185">Reference proteome</keyword>
<dbReference type="OrthoDB" id="651362at2759"/>
<feature type="compositionally biased region" description="Acidic residues" evidence="1">
    <location>
        <begin position="64"/>
        <end position="85"/>
    </location>
</feature>
<reference evidence="2" key="1">
    <citation type="submission" date="2017-07" db="EMBL/GenBank/DDBJ databases">
        <title>Taro Niue Genome Assembly and Annotation.</title>
        <authorList>
            <person name="Atibalentja N."/>
            <person name="Keating K."/>
            <person name="Fields C.J."/>
        </authorList>
    </citation>
    <scope>NUCLEOTIDE SEQUENCE</scope>
    <source>
        <strain evidence="2">Niue_2</strain>
        <tissue evidence="2">Leaf</tissue>
    </source>
</reference>